<evidence type="ECO:0000313" key="2">
    <source>
        <dbReference type="EMBL" id="AWB94725.1"/>
    </source>
</evidence>
<name>A0A2S0WTQ9_9MICO</name>
<evidence type="ECO:0000259" key="1">
    <source>
        <dbReference type="Pfam" id="PF13271"/>
    </source>
</evidence>
<dbReference type="Proteomes" id="UP000244729">
    <property type="component" value="Chromosome"/>
</dbReference>
<reference evidence="2 3" key="1">
    <citation type="submission" date="2018-04" db="EMBL/GenBank/DDBJ databases">
        <authorList>
            <person name="Li J."/>
        </authorList>
    </citation>
    <scope>NUCLEOTIDE SEQUENCE [LARGE SCALE GENOMIC DNA]</scope>
    <source>
        <strain evidence="3">30A</strain>
    </source>
</reference>
<proteinExistence type="predicted"/>
<feature type="domain" description="DUF4062" evidence="1">
    <location>
        <begin position="6"/>
        <end position="87"/>
    </location>
</feature>
<keyword evidence="3" id="KW-1185">Reference proteome</keyword>
<dbReference type="AlphaFoldDB" id="A0A2S0WTQ9"/>
<dbReference type="EMBL" id="CP028913">
    <property type="protein sequence ID" value="AWB94725.1"/>
    <property type="molecule type" value="Genomic_DNA"/>
</dbReference>
<dbReference type="OrthoDB" id="72299at2"/>
<organism evidence="2 3">
    <name type="scientific">Agromyces badenianii</name>
    <dbReference type="NCBI Taxonomy" id="2080742"/>
    <lineage>
        <taxon>Bacteria</taxon>
        <taxon>Bacillati</taxon>
        <taxon>Actinomycetota</taxon>
        <taxon>Actinomycetes</taxon>
        <taxon>Micrococcales</taxon>
        <taxon>Microbacteriaceae</taxon>
        <taxon>Agromyces</taxon>
    </lineage>
</organism>
<gene>
    <name evidence="2" type="ORF">DCE93_02850</name>
</gene>
<dbReference type="RefSeq" id="WP_108594547.1">
    <property type="nucleotide sequence ID" value="NZ_CP028913.1"/>
</dbReference>
<dbReference type="KEGG" id="agm:DCE93_02850"/>
<sequence length="348" mass="39062">MDRKYQVFVSSTYVDLVDERREVIQALLEMDCLPAGMEMFPAADEDQWTLIKKVIDDCDFYVVIVGGRYGSVSSEGISYTEMEYDYAVTSKIPVLGFVHANPSDIPVGKSELAPDARVKLDAFRTKVMSRMVKQYSSPTELGSVVSRGLNRAIKNSDRPGWVRGDQAMTPEVRTEIAELQAAVADAKRAQAEEAAENVRHFELDLDYEHGHDEVTIEFQLEGYESNFRPYSAAAELTYTWDDVFETLGPFMIDEAPEQSVRDRWDSHMLNDTHRLEGWPVLTRDSATTTDSAWGAIIVQLRALGAITLGEKKRPPSDKSIYWKLTPAGDDYLVKLRAVRRTAGEAAGD</sequence>
<evidence type="ECO:0000313" key="3">
    <source>
        <dbReference type="Proteomes" id="UP000244729"/>
    </source>
</evidence>
<accession>A0A2S0WTQ9</accession>
<dbReference type="InterPro" id="IPR025139">
    <property type="entry name" value="DUF4062"/>
</dbReference>
<dbReference type="Pfam" id="PF13271">
    <property type="entry name" value="DUF4062"/>
    <property type="match status" value="1"/>
</dbReference>
<protein>
    <recommendedName>
        <fullName evidence="1">DUF4062 domain-containing protein</fullName>
    </recommendedName>
</protein>